<dbReference type="AlphaFoldDB" id="A0AAD9SUU4"/>
<dbReference type="GO" id="GO:0016491">
    <property type="term" value="F:oxidoreductase activity"/>
    <property type="evidence" value="ECO:0007669"/>
    <property type="project" value="UniProtKB-KW"/>
</dbReference>
<evidence type="ECO:0000256" key="3">
    <source>
        <dbReference type="ARBA" id="ARBA00022857"/>
    </source>
</evidence>
<evidence type="ECO:0000313" key="6">
    <source>
        <dbReference type="Proteomes" id="UP001285354"/>
    </source>
</evidence>
<dbReference type="PANTHER" id="PTHR43098">
    <property type="entry name" value="L-ORNITHINE N(5)-MONOOXYGENASE-RELATED"/>
    <property type="match status" value="1"/>
</dbReference>
<comment type="caution">
    <text evidence="5">The sequence shown here is derived from an EMBL/GenBank/DDBJ whole genome shotgun (WGS) entry which is preliminary data.</text>
</comment>
<dbReference type="PANTHER" id="PTHR43098:SF5">
    <property type="entry name" value="DUAL-FUNCTIONAL MONOOXYGENASE_METHYLTRANSFERASE PSOF"/>
    <property type="match status" value="1"/>
</dbReference>
<gene>
    <name evidence="5" type="ORF">QTJ16_007058</name>
</gene>
<dbReference type="Proteomes" id="UP001285354">
    <property type="component" value="Unassembled WGS sequence"/>
</dbReference>
<keyword evidence="6" id="KW-1185">Reference proteome</keyword>
<dbReference type="SUPFAM" id="SSF51905">
    <property type="entry name" value="FAD/NAD(P)-binding domain"/>
    <property type="match status" value="2"/>
</dbReference>
<dbReference type="Gene3D" id="3.50.50.60">
    <property type="entry name" value="FAD/NAD(P)-binding domain"/>
    <property type="match status" value="2"/>
</dbReference>
<dbReference type="GO" id="GO:0050661">
    <property type="term" value="F:NADP binding"/>
    <property type="evidence" value="ECO:0007669"/>
    <property type="project" value="InterPro"/>
</dbReference>
<evidence type="ECO:0000256" key="1">
    <source>
        <dbReference type="ARBA" id="ARBA00022630"/>
    </source>
</evidence>
<dbReference type="InterPro" id="IPR050775">
    <property type="entry name" value="FAD-binding_Monooxygenases"/>
</dbReference>
<evidence type="ECO:0000313" key="5">
    <source>
        <dbReference type="EMBL" id="KAK2623504.1"/>
    </source>
</evidence>
<keyword evidence="2" id="KW-0274">FAD</keyword>
<protein>
    <submittedName>
        <fullName evidence="5">Uncharacterized protein</fullName>
    </submittedName>
</protein>
<evidence type="ECO:0000256" key="2">
    <source>
        <dbReference type="ARBA" id="ARBA00022827"/>
    </source>
</evidence>
<dbReference type="InterPro" id="IPR036188">
    <property type="entry name" value="FAD/NAD-bd_sf"/>
</dbReference>
<keyword evidence="3" id="KW-0521">NADP</keyword>
<dbReference type="Pfam" id="PF13450">
    <property type="entry name" value="NAD_binding_8"/>
    <property type="match status" value="1"/>
</dbReference>
<organism evidence="5 6">
    <name type="scientific">Diplocarpon rosae</name>
    <dbReference type="NCBI Taxonomy" id="946125"/>
    <lineage>
        <taxon>Eukaryota</taxon>
        <taxon>Fungi</taxon>
        <taxon>Dikarya</taxon>
        <taxon>Ascomycota</taxon>
        <taxon>Pezizomycotina</taxon>
        <taxon>Leotiomycetes</taxon>
        <taxon>Helotiales</taxon>
        <taxon>Drepanopezizaceae</taxon>
        <taxon>Diplocarpon</taxon>
    </lineage>
</organism>
<dbReference type="EMBL" id="JAUBYV010000013">
    <property type="protein sequence ID" value="KAK2623504.1"/>
    <property type="molecule type" value="Genomic_DNA"/>
</dbReference>
<keyword evidence="1" id="KW-0285">Flavoprotein</keyword>
<dbReference type="GO" id="GO:0050660">
    <property type="term" value="F:flavin adenine dinucleotide binding"/>
    <property type="evidence" value="ECO:0007669"/>
    <property type="project" value="InterPro"/>
</dbReference>
<accession>A0AAD9SUU4</accession>
<evidence type="ECO:0000256" key="4">
    <source>
        <dbReference type="ARBA" id="ARBA00023002"/>
    </source>
</evidence>
<keyword evidence="4" id="KW-0560">Oxidoreductase</keyword>
<sequence>MVPAPPLDYEVLIIGAGLSGMYSLIKMRELGLRVRVIEAGSDVGGTWYWNRYPGARFDSESVSYGFSFSKELLEEWKWEESFSAQPETEKYCQFVCEKFDLRRDITFDCRICRAHFRPSSRSWELSSDGGAQRVAVVGTGATGIQTIQTIAKRVAHLTVFQRQPNWSKPLHNTKISDEEMAQIRRRYPEIFQRCAETANAFLHGSLEERRRTVDVPREEREAFWEKLGQRAPLRVHRQQDPLARHDPAVAAKLIPTNHGVGTKRLPLESHYFEVYNQPNVELVDLRETPLERITARGIQTSAREHAVDVIVYATGFDAITGAFDAIDFVGVDGAKLREAWQAGPQTYLGMTVPNFPNMFMIMGPHQAMGNIPPSIEYAVGWVASLLRFCREGGLTWVEPTPELAAEWLAHGSGAPRACSRTTWTRG</sequence>
<name>A0AAD9SUU4_9HELO</name>
<proteinExistence type="predicted"/>
<dbReference type="InterPro" id="IPR000960">
    <property type="entry name" value="Flavin_mOase"/>
</dbReference>
<dbReference type="PRINTS" id="PR00370">
    <property type="entry name" value="FMOXYGENASE"/>
</dbReference>
<reference evidence="5" key="1">
    <citation type="submission" date="2023-06" db="EMBL/GenBank/DDBJ databases">
        <title>Draft genome of Marssonina rosae.</title>
        <authorList>
            <person name="Cheng Q."/>
        </authorList>
    </citation>
    <scope>NUCLEOTIDE SEQUENCE</scope>
    <source>
        <strain evidence="5">R4</strain>
    </source>
</reference>